<gene>
    <name evidence="2" type="ORF">A4S15_12065</name>
</gene>
<dbReference type="Pfam" id="PF12146">
    <property type="entry name" value="Hydrolase_4"/>
    <property type="match status" value="1"/>
</dbReference>
<dbReference type="InterPro" id="IPR022742">
    <property type="entry name" value="Hydrolase_4"/>
</dbReference>
<accession>A0A1W9HUP0</accession>
<dbReference type="Gene3D" id="3.40.50.1820">
    <property type="entry name" value="alpha/beta hydrolase"/>
    <property type="match status" value="1"/>
</dbReference>
<dbReference type="Proteomes" id="UP000192872">
    <property type="component" value="Unassembled WGS sequence"/>
</dbReference>
<dbReference type="STRING" id="1827387.A4S15_12065"/>
<evidence type="ECO:0000259" key="1">
    <source>
        <dbReference type="Pfam" id="PF12146"/>
    </source>
</evidence>
<dbReference type="AlphaFoldDB" id="A0A1W9HUP0"/>
<dbReference type="SUPFAM" id="SSF53474">
    <property type="entry name" value="alpha/beta-Hydrolases"/>
    <property type="match status" value="1"/>
</dbReference>
<sequence>MLFMTGFASPAVAQPVTLTAKDGVKVFGTYYGTGDKSKPVVLLFHMAGSNAAEYAPTAPRLVALGYNALAIDQRSGGFAFGTGNQTVKELGRSAGFLQALPDLEAALAWVASSGHGGKVIIVGSSYSASLVFLLAAQNPGKVAGLAAFSPGEYFGAGASVKGAAQKLQGVQVFVSSASDSGEIAEARSILEAVPGSAKTQLAAKRAPHGASSLRQDANGGGQAEVWEGFTRFLASVR</sequence>
<dbReference type="EMBL" id="LWDL01000021">
    <property type="protein sequence ID" value="OQW51166.1"/>
    <property type="molecule type" value="Genomic_DNA"/>
</dbReference>
<comment type="caution">
    <text evidence="2">The sequence shown here is derived from an EMBL/GenBank/DDBJ whole genome shotgun (WGS) entry which is preliminary data.</text>
</comment>
<reference evidence="2 3" key="1">
    <citation type="journal article" date="2017" name="Water Res.">
        <title>Comammox in drinking water systems.</title>
        <authorList>
            <person name="Wang Y."/>
            <person name="Ma L."/>
            <person name="Mao Y."/>
            <person name="Jiang X."/>
            <person name="Xia Y."/>
            <person name="Yu K."/>
            <person name="Li B."/>
            <person name="Zhang T."/>
        </authorList>
    </citation>
    <scope>NUCLEOTIDE SEQUENCE [LARGE SCALE GENOMIC DNA]</scope>
    <source>
        <strain evidence="2">SG_bin8</strain>
    </source>
</reference>
<protein>
    <recommendedName>
        <fullName evidence="1">Serine aminopeptidase S33 domain-containing protein</fullName>
    </recommendedName>
</protein>
<organism evidence="2 3">
    <name type="scientific">Candidatus Raskinella chloraquaticus</name>
    <dbReference type="NCBI Taxonomy" id="1951219"/>
    <lineage>
        <taxon>Bacteria</taxon>
        <taxon>Pseudomonadati</taxon>
        <taxon>Pseudomonadota</taxon>
        <taxon>Alphaproteobacteria</taxon>
        <taxon>Hyphomicrobiales</taxon>
        <taxon>Phreatobacteraceae</taxon>
        <taxon>Candidatus Raskinella</taxon>
    </lineage>
</organism>
<name>A0A1W9HUP0_9HYPH</name>
<evidence type="ECO:0000313" key="2">
    <source>
        <dbReference type="EMBL" id="OQW51166.1"/>
    </source>
</evidence>
<dbReference type="InterPro" id="IPR029058">
    <property type="entry name" value="AB_hydrolase_fold"/>
</dbReference>
<dbReference type="RefSeq" id="WP_376801605.1">
    <property type="nucleotide sequence ID" value="NZ_DLRA01000032.1"/>
</dbReference>
<proteinExistence type="predicted"/>
<feature type="domain" description="Serine aminopeptidase S33" evidence="1">
    <location>
        <begin position="36"/>
        <end position="151"/>
    </location>
</feature>
<evidence type="ECO:0000313" key="3">
    <source>
        <dbReference type="Proteomes" id="UP000192872"/>
    </source>
</evidence>